<keyword evidence="1" id="KW-0175">Coiled coil</keyword>
<gene>
    <name evidence="3" type="ORF">SS7213T_04160</name>
</gene>
<reference evidence="3 4" key="1">
    <citation type="journal article" date="2012" name="BMC Genomics">
        <title>Comparative genomic analysis of the genus Staphylococcus including Staphylococcus aureus and its newly described sister species Staphylococcus simiae.</title>
        <authorList>
            <person name="Suzuki H."/>
            <person name="Lefebure T."/>
            <person name="Pavinski Bitar P."/>
            <person name="Stanhope M.J."/>
        </authorList>
    </citation>
    <scope>NUCLEOTIDE SEQUENCE [LARGE SCALE GENOMIC DNA]</scope>
    <source>
        <strain evidence="3 4">CCM 7213</strain>
    </source>
</reference>
<feature type="coiled-coil region" evidence="1">
    <location>
        <begin position="82"/>
        <end position="112"/>
    </location>
</feature>
<evidence type="ECO:0000313" key="4">
    <source>
        <dbReference type="Proteomes" id="UP000005413"/>
    </source>
</evidence>
<proteinExistence type="predicted"/>
<dbReference type="PATRIC" id="fig|911238.3.peg.685"/>
<dbReference type="OrthoDB" id="2413848at2"/>
<feature type="transmembrane region" description="Helical" evidence="2">
    <location>
        <begin position="113"/>
        <end position="136"/>
    </location>
</feature>
<keyword evidence="4" id="KW-1185">Reference proteome</keyword>
<organism evidence="3 4">
    <name type="scientific">Staphylococcus simiae CCM 7213 = CCUG 51256</name>
    <dbReference type="NCBI Taxonomy" id="911238"/>
    <lineage>
        <taxon>Bacteria</taxon>
        <taxon>Bacillati</taxon>
        <taxon>Bacillota</taxon>
        <taxon>Bacilli</taxon>
        <taxon>Bacillales</taxon>
        <taxon>Staphylococcaceae</taxon>
        <taxon>Staphylococcus</taxon>
    </lineage>
</organism>
<comment type="caution">
    <text evidence="3">The sequence shown here is derived from an EMBL/GenBank/DDBJ whole genome shotgun (WGS) entry which is preliminary data.</text>
</comment>
<dbReference type="AlphaFoldDB" id="G5JHA3"/>
<keyword evidence="2" id="KW-0472">Membrane</keyword>
<dbReference type="Proteomes" id="UP000005413">
    <property type="component" value="Unassembled WGS sequence"/>
</dbReference>
<dbReference type="EMBL" id="AEUN01000307">
    <property type="protein sequence ID" value="EHJ08451.1"/>
    <property type="molecule type" value="Genomic_DNA"/>
</dbReference>
<keyword evidence="2" id="KW-0812">Transmembrane</keyword>
<evidence type="ECO:0000313" key="3">
    <source>
        <dbReference type="EMBL" id="EHJ08451.1"/>
    </source>
</evidence>
<evidence type="ECO:0000256" key="2">
    <source>
        <dbReference type="SAM" id="Phobius"/>
    </source>
</evidence>
<name>G5JHA3_9STAP</name>
<sequence length="137" mass="15883">MATENQNEVSYYLPRHEFYEKRSELLKYIDDGDKKVEDQLDQVNIHLLTFIESQKPLHETMQGLLKETKLMNTNLTSQVHRTDKLEDEQSKLRQSIENIQEENKEKVSARNKLIIGCVTAFCGGGGLIPVLAQIFFR</sequence>
<keyword evidence="2" id="KW-1133">Transmembrane helix</keyword>
<dbReference type="RefSeq" id="WP_002462654.1">
    <property type="nucleotide sequence ID" value="NZ_AEUN01000307.1"/>
</dbReference>
<protein>
    <submittedName>
        <fullName evidence="3">Uncharacterized protein</fullName>
    </submittedName>
</protein>
<evidence type="ECO:0000256" key="1">
    <source>
        <dbReference type="SAM" id="Coils"/>
    </source>
</evidence>
<accession>G5JHA3</accession>